<protein>
    <submittedName>
        <fullName evidence="1">Uncharacterized protein</fullName>
    </submittedName>
</protein>
<dbReference type="Proteomes" id="UP000095767">
    <property type="component" value="Unassembled WGS sequence"/>
</dbReference>
<reference evidence="1 2" key="1">
    <citation type="submission" date="2016-09" db="EMBL/GenBank/DDBJ databases">
        <title>The draft genome of Dichanthelium oligosanthes: A C3 panicoid grass species.</title>
        <authorList>
            <person name="Studer A.J."/>
            <person name="Schnable J.C."/>
            <person name="Brutnell T.P."/>
        </authorList>
    </citation>
    <scope>NUCLEOTIDE SEQUENCE [LARGE SCALE GENOMIC DNA]</scope>
    <source>
        <strain evidence="2">cv. Kellogg 1175</strain>
        <tissue evidence="1">Leaf</tissue>
    </source>
</reference>
<accession>A0A1E5VFG6</accession>
<sequence>MPTLAAMASFAIDPCPHAPRGFELILHNPMDPPLRLEAYLGGCMDNYNEDLAITMLVLEVNKAGFELIVAELTDFFIQNHYVRLSKVESPLVIPAKMVDGLSDELIVGPFIGPALALMVPMEEANKEGDNGLMVLDGSLVVQNTTPCKRCSCKMKEPLNIEFPRRRKRLNPDIDGFKSKEAHAVAFDALVVYAGTSYAAWNALAPHISVGNVHGIATGFL</sequence>
<dbReference type="AlphaFoldDB" id="A0A1E5VFG6"/>
<evidence type="ECO:0000313" key="1">
    <source>
        <dbReference type="EMBL" id="OEL23878.1"/>
    </source>
</evidence>
<evidence type="ECO:0000313" key="2">
    <source>
        <dbReference type="Proteomes" id="UP000095767"/>
    </source>
</evidence>
<proteinExistence type="predicted"/>
<gene>
    <name evidence="1" type="ORF">BAE44_0015103</name>
</gene>
<keyword evidence="2" id="KW-1185">Reference proteome</keyword>
<dbReference type="EMBL" id="LWDX02041342">
    <property type="protein sequence ID" value="OEL23878.1"/>
    <property type="molecule type" value="Genomic_DNA"/>
</dbReference>
<organism evidence="1 2">
    <name type="scientific">Dichanthelium oligosanthes</name>
    <dbReference type="NCBI Taxonomy" id="888268"/>
    <lineage>
        <taxon>Eukaryota</taxon>
        <taxon>Viridiplantae</taxon>
        <taxon>Streptophyta</taxon>
        <taxon>Embryophyta</taxon>
        <taxon>Tracheophyta</taxon>
        <taxon>Spermatophyta</taxon>
        <taxon>Magnoliopsida</taxon>
        <taxon>Liliopsida</taxon>
        <taxon>Poales</taxon>
        <taxon>Poaceae</taxon>
        <taxon>PACMAD clade</taxon>
        <taxon>Panicoideae</taxon>
        <taxon>Panicodae</taxon>
        <taxon>Paniceae</taxon>
        <taxon>Dichantheliinae</taxon>
        <taxon>Dichanthelium</taxon>
    </lineage>
</organism>
<comment type="caution">
    <text evidence="1">The sequence shown here is derived from an EMBL/GenBank/DDBJ whole genome shotgun (WGS) entry which is preliminary data.</text>
</comment>
<name>A0A1E5VFG6_9POAL</name>
<dbReference type="OrthoDB" id="694615at2759"/>